<dbReference type="AlphaFoldDB" id="A0A0E0CRK8"/>
<reference evidence="1" key="2">
    <citation type="submission" date="2018-05" db="EMBL/GenBank/DDBJ databases">
        <title>OmerRS3 (Oryza meridionalis Reference Sequence Version 3).</title>
        <authorList>
            <person name="Zhang J."/>
            <person name="Kudrna D."/>
            <person name="Lee S."/>
            <person name="Talag J."/>
            <person name="Welchert J."/>
            <person name="Wing R.A."/>
        </authorList>
    </citation>
    <scope>NUCLEOTIDE SEQUENCE [LARGE SCALE GENOMIC DNA]</scope>
    <source>
        <strain evidence="1">cv. OR44</strain>
    </source>
</reference>
<protein>
    <submittedName>
        <fullName evidence="1">Uncharacterized protein</fullName>
    </submittedName>
</protein>
<sequence>MLNNFFDDAISERICIVVLAIKLHELQSWIHQVPASTCYLTSVTRRRPAAGGLPSMTRPRPHLRRALDLPANKQQLAAGVHEVVQRHAEETSRPRWLAVDDAVGGERHGEEVLVVVDGVEPWRPTS</sequence>
<reference evidence="1" key="1">
    <citation type="submission" date="2015-04" db="UniProtKB">
        <authorList>
            <consortium name="EnsemblPlants"/>
        </authorList>
    </citation>
    <scope>IDENTIFICATION</scope>
</reference>
<organism evidence="1">
    <name type="scientific">Oryza meridionalis</name>
    <dbReference type="NCBI Taxonomy" id="40149"/>
    <lineage>
        <taxon>Eukaryota</taxon>
        <taxon>Viridiplantae</taxon>
        <taxon>Streptophyta</taxon>
        <taxon>Embryophyta</taxon>
        <taxon>Tracheophyta</taxon>
        <taxon>Spermatophyta</taxon>
        <taxon>Magnoliopsida</taxon>
        <taxon>Liliopsida</taxon>
        <taxon>Poales</taxon>
        <taxon>Poaceae</taxon>
        <taxon>BOP clade</taxon>
        <taxon>Oryzoideae</taxon>
        <taxon>Oryzeae</taxon>
        <taxon>Oryzinae</taxon>
        <taxon>Oryza</taxon>
    </lineage>
</organism>
<evidence type="ECO:0000313" key="1">
    <source>
        <dbReference type="EnsemblPlants" id="OMERI02G31370.1"/>
    </source>
</evidence>
<name>A0A0E0CRK8_9ORYZ</name>
<dbReference type="Proteomes" id="UP000008021">
    <property type="component" value="Chromosome 2"/>
</dbReference>
<evidence type="ECO:0000313" key="2">
    <source>
        <dbReference type="Proteomes" id="UP000008021"/>
    </source>
</evidence>
<dbReference type="HOGENOM" id="CLU_1985131_0_0_1"/>
<accession>A0A0E0CRK8</accession>
<proteinExistence type="predicted"/>
<dbReference type="EnsemblPlants" id="OMERI02G31370.1">
    <property type="protein sequence ID" value="OMERI02G31370.1"/>
    <property type="gene ID" value="OMERI02G31370"/>
</dbReference>
<keyword evidence="2" id="KW-1185">Reference proteome</keyword>
<dbReference type="Gramene" id="OMERI02G31370.1">
    <property type="protein sequence ID" value="OMERI02G31370.1"/>
    <property type="gene ID" value="OMERI02G31370"/>
</dbReference>